<protein>
    <submittedName>
        <fullName evidence="2">Uncharacterized protein</fullName>
    </submittedName>
</protein>
<keyword evidence="1" id="KW-1133">Transmembrane helix</keyword>
<evidence type="ECO:0000313" key="3">
    <source>
        <dbReference type="Proteomes" id="UP000189761"/>
    </source>
</evidence>
<accession>A0A8E2IF46</accession>
<dbReference type="Proteomes" id="UP000189761">
    <property type="component" value="Unassembled WGS sequence"/>
</dbReference>
<keyword evidence="3" id="KW-1185">Reference proteome</keyword>
<sequence>MLDLLKFFGPIVYTLLINLIMDSKQVFMGAIIPTSATLKIMWMPLLLLLYKKSLNTRYETLDKIGFKE</sequence>
<comment type="caution">
    <text evidence="2">The sequence shown here is derived from an EMBL/GenBank/DDBJ whole genome shotgun (WGS) entry which is preliminary data.</text>
</comment>
<dbReference type="AlphaFoldDB" id="A0A8E2IF46"/>
<evidence type="ECO:0000256" key="1">
    <source>
        <dbReference type="SAM" id="Phobius"/>
    </source>
</evidence>
<reference evidence="2 3" key="1">
    <citation type="submission" date="2017-01" db="EMBL/GenBank/DDBJ databases">
        <title>Draft genome sequence of Bacillus oleronius.</title>
        <authorList>
            <person name="Allam M."/>
        </authorList>
    </citation>
    <scope>NUCLEOTIDE SEQUENCE [LARGE SCALE GENOMIC DNA]</scope>
    <source>
        <strain evidence="2 3">DSM 9356</strain>
    </source>
</reference>
<keyword evidence="1" id="KW-0472">Membrane</keyword>
<evidence type="ECO:0000313" key="2">
    <source>
        <dbReference type="EMBL" id="OOP69935.1"/>
    </source>
</evidence>
<feature type="transmembrane region" description="Helical" evidence="1">
    <location>
        <begin position="26"/>
        <end position="50"/>
    </location>
</feature>
<keyword evidence="1" id="KW-0812">Transmembrane</keyword>
<organism evidence="2 3">
    <name type="scientific">Heyndrickxia oleronia</name>
    <dbReference type="NCBI Taxonomy" id="38875"/>
    <lineage>
        <taxon>Bacteria</taxon>
        <taxon>Bacillati</taxon>
        <taxon>Bacillota</taxon>
        <taxon>Bacilli</taxon>
        <taxon>Bacillales</taxon>
        <taxon>Bacillaceae</taxon>
        <taxon>Heyndrickxia</taxon>
    </lineage>
</organism>
<proteinExistence type="predicted"/>
<dbReference type="RefSeq" id="WP_078109377.1">
    <property type="nucleotide sequence ID" value="NZ_CP065424.1"/>
</dbReference>
<gene>
    <name evidence="2" type="ORF">BWZ43_02550</name>
</gene>
<name>A0A8E2IF46_9BACI</name>
<dbReference type="EMBL" id="MTLA01000026">
    <property type="protein sequence ID" value="OOP69935.1"/>
    <property type="molecule type" value="Genomic_DNA"/>
</dbReference>